<feature type="domain" description="C2H2-type" evidence="10">
    <location>
        <begin position="53"/>
        <end position="80"/>
    </location>
</feature>
<dbReference type="Pfam" id="PF13912">
    <property type="entry name" value="zf-C2H2_6"/>
    <property type="match status" value="1"/>
</dbReference>
<evidence type="ECO:0000256" key="6">
    <source>
        <dbReference type="ARBA" id="ARBA00023163"/>
    </source>
</evidence>
<dbReference type="AlphaFoldDB" id="A0A6G1DMQ1"/>
<dbReference type="PROSITE" id="PS00028">
    <property type="entry name" value="ZINC_FINGER_C2H2_1"/>
    <property type="match status" value="1"/>
</dbReference>
<keyword evidence="6" id="KW-0804">Transcription</keyword>
<evidence type="ECO:0000313" key="12">
    <source>
        <dbReference type="Proteomes" id="UP000479710"/>
    </source>
</evidence>
<evidence type="ECO:0000256" key="5">
    <source>
        <dbReference type="ARBA" id="ARBA00023015"/>
    </source>
</evidence>
<evidence type="ECO:0000256" key="1">
    <source>
        <dbReference type="ARBA" id="ARBA00004123"/>
    </source>
</evidence>
<dbReference type="InterPro" id="IPR013087">
    <property type="entry name" value="Znf_C2H2_type"/>
</dbReference>
<accession>A0A6G1DMQ1</accession>
<feature type="region of interest" description="Disordered" evidence="9">
    <location>
        <begin position="180"/>
        <end position="220"/>
    </location>
</feature>
<comment type="subcellular location">
    <subcellularLocation>
        <location evidence="1">Nucleus</location>
    </subcellularLocation>
</comment>
<evidence type="ECO:0000259" key="10">
    <source>
        <dbReference type="PROSITE" id="PS50157"/>
    </source>
</evidence>
<evidence type="ECO:0000256" key="9">
    <source>
        <dbReference type="SAM" id="MobiDB-lite"/>
    </source>
</evidence>
<dbReference type="OrthoDB" id="780709at2759"/>
<sequence>MESGGDKESIRIEAAVGSPGQQEVAAGAALRGEDDAAAVTTSPAAAASARPYYECVFCKRGFTTAQALGGHMNIHRRHRDRANKPSGRRDTPTVYRDVECYNQHPYLAYPAPPPSPALPATPPMSSSFATHYTDSTAATATVAGSVDGEVMRPAGSPSLIRELKLFGGADTRDHDLHLRLGRHGRGGDTPEGSPELLSGELPERKLDLDLELRLGRRPRH</sequence>
<dbReference type="GO" id="GO:0008270">
    <property type="term" value="F:zinc ion binding"/>
    <property type="evidence" value="ECO:0007669"/>
    <property type="project" value="UniProtKB-KW"/>
</dbReference>
<feature type="compositionally biased region" description="Basic and acidic residues" evidence="9">
    <location>
        <begin position="201"/>
        <end position="214"/>
    </location>
</feature>
<reference evidence="11 12" key="1">
    <citation type="submission" date="2019-11" db="EMBL/GenBank/DDBJ databases">
        <title>Whole genome sequence of Oryza granulata.</title>
        <authorList>
            <person name="Li W."/>
        </authorList>
    </citation>
    <scope>NUCLEOTIDE SEQUENCE [LARGE SCALE GENOMIC DNA]</scope>
    <source>
        <strain evidence="12">cv. Menghai</strain>
        <tissue evidence="11">Leaf</tissue>
    </source>
</reference>
<evidence type="ECO:0000256" key="7">
    <source>
        <dbReference type="ARBA" id="ARBA00023242"/>
    </source>
</evidence>
<keyword evidence="7" id="KW-0539">Nucleus</keyword>
<comment type="caution">
    <text evidence="11">The sequence shown here is derived from an EMBL/GenBank/DDBJ whole genome shotgun (WGS) entry which is preliminary data.</text>
</comment>
<evidence type="ECO:0000256" key="2">
    <source>
        <dbReference type="ARBA" id="ARBA00022723"/>
    </source>
</evidence>
<evidence type="ECO:0000256" key="8">
    <source>
        <dbReference type="PROSITE-ProRule" id="PRU00042"/>
    </source>
</evidence>
<feature type="compositionally biased region" description="Basic and acidic residues" evidence="9">
    <location>
        <begin position="1"/>
        <end position="11"/>
    </location>
</feature>
<dbReference type="SUPFAM" id="SSF57667">
    <property type="entry name" value="beta-beta-alpha zinc fingers"/>
    <property type="match status" value="1"/>
</dbReference>
<dbReference type="InterPro" id="IPR052426">
    <property type="entry name" value="Plant_dev_regulator"/>
</dbReference>
<keyword evidence="5" id="KW-0805">Transcription regulation</keyword>
<organism evidence="11 12">
    <name type="scientific">Oryza meyeriana var. granulata</name>
    <dbReference type="NCBI Taxonomy" id="110450"/>
    <lineage>
        <taxon>Eukaryota</taxon>
        <taxon>Viridiplantae</taxon>
        <taxon>Streptophyta</taxon>
        <taxon>Embryophyta</taxon>
        <taxon>Tracheophyta</taxon>
        <taxon>Spermatophyta</taxon>
        <taxon>Magnoliopsida</taxon>
        <taxon>Liliopsida</taxon>
        <taxon>Poales</taxon>
        <taxon>Poaceae</taxon>
        <taxon>BOP clade</taxon>
        <taxon>Oryzoideae</taxon>
        <taxon>Oryzeae</taxon>
        <taxon>Oryzinae</taxon>
        <taxon>Oryza</taxon>
        <taxon>Oryza meyeriana</taxon>
    </lineage>
</organism>
<proteinExistence type="predicted"/>
<keyword evidence="2" id="KW-0479">Metal-binding</keyword>
<evidence type="ECO:0000313" key="11">
    <source>
        <dbReference type="EMBL" id="KAF0913770.1"/>
    </source>
</evidence>
<dbReference type="EMBL" id="SPHZ02000006">
    <property type="protein sequence ID" value="KAF0913770.1"/>
    <property type="molecule type" value="Genomic_DNA"/>
</dbReference>
<keyword evidence="4" id="KW-0862">Zinc</keyword>
<dbReference type="GO" id="GO:0005634">
    <property type="term" value="C:nucleus"/>
    <property type="evidence" value="ECO:0007669"/>
    <property type="project" value="UniProtKB-SubCell"/>
</dbReference>
<dbReference type="PANTHER" id="PTHR45801:SF87">
    <property type="entry name" value="OS03G0148900 PROTEIN"/>
    <property type="match status" value="1"/>
</dbReference>
<protein>
    <recommendedName>
        <fullName evidence="10">C2H2-type domain-containing protein</fullName>
    </recommendedName>
</protein>
<dbReference type="Gene3D" id="3.30.160.60">
    <property type="entry name" value="Classic Zinc Finger"/>
    <property type="match status" value="1"/>
</dbReference>
<gene>
    <name evidence="11" type="ORF">E2562_024635</name>
</gene>
<feature type="region of interest" description="Disordered" evidence="9">
    <location>
        <begin position="1"/>
        <end position="34"/>
    </location>
</feature>
<evidence type="ECO:0000256" key="4">
    <source>
        <dbReference type="ARBA" id="ARBA00022833"/>
    </source>
</evidence>
<dbReference type="Proteomes" id="UP000479710">
    <property type="component" value="Unassembled WGS sequence"/>
</dbReference>
<dbReference type="InterPro" id="IPR036236">
    <property type="entry name" value="Znf_C2H2_sf"/>
</dbReference>
<keyword evidence="12" id="KW-1185">Reference proteome</keyword>
<keyword evidence="3 8" id="KW-0863">Zinc-finger</keyword>
<dbReference type="PROSITE" id="PS50157">
    <property type="entry name" value="ZINC_FINGER_C2H2_2"/>
    <property type="match status" value="1"/>
</dbReference>
<dbReference type="PANTHER" id="PTHR45801">
    <property type="entry name" value="OS07G0101800 PROTEIN"/>
    <property type="match status" value="1"/>
</dbReference>
<evidence type="ECO:0000256" key="3">
    <source>
        <dbReference type="ARBA" id="ARBA00022771"/>
    </source>
</evidence>
<name>A0A6G1DMQ1_9ORYZ</name>